<comment type="caution">
    <text evidence="1">The sequence shown here is derived from an EMBL/GenBank/DDBJ whole genome shotgun (WGS) entry which is preliminary data.</text>
</comment>
<organism evidence="1 2">
    <name type="scientific">Protopolystoma xenopodis</name>
    <dbReference type="NCBI Taxonomy" id="117903"/>
    <lineage>
        <taxon>Eukaryota</taxon>
        <taxon>Metazoa</taxon>
        <taxon>Spiralia</taxon>
        <taxon>Lophotrochozoa</taxon>
        <taxon>Platyhelminthes</taxon>
        <taxon>Monogenea</taxon>
        <taxon>Polyopisthocotylea</taxon>
        <taxon>Polystomatidea</taxon>
        <taxon>Polystomatidae</taxon>
        <taxon>Protopolystoma</taxon>
    </lineage>
</organism>
<evidence type="ECO:0000313" key="1">
    <source>
        <dbReference type="EMBL" id="VEL27424.1"/>
    </source>
</evidence>
<dbReference type="EMBL" id="CAAALY010087150">
    <property type="protein sequence ID" value="VEL27424.1"/>
    <property type="molecule type" value="Genomic_DNA"/>
</dbReference>
<sequence>MDPSCDLHTCSSKTDSLCQSPRRFELSLQWTIGAKSTSHQPTRLSSWITCFTSPPMLASSVQPTQVDAKLFAQMDI</sequence>
<evidence type="ECO:0000313" key="2">
    <source>
        <dbReference type="Proteomes" id="UP000784294"/>
    </source>
</evidence>
<gene>
    <name evidence="1" type="ORF">PXEA_LOCUS20864</name>
</gene>
<keyword evidence="2" id="KW-1185">Reference proteome</keyword>
<reference evidence="1" key="1">
    <citation type="submission" date="2018-11" db="EMBL/GenBank/DDBJ databases">
        <authorList>
            <consortium name="Pathogen Informatics"/>
        </authorList>
    </citation>
    <scope>NUCLEOTIDE SEQUENCE</scope>
</reference>
<dbReference type="Proteomes" id="UP000784294">
    <property type="component" value="Unassembled WGS sequence"/>
</dbReference>
<dbReference type="AlphaFoldDB" id="A0A448X3X8"/>
<accession>A0A448X3X8</accession>
<name>A0A448X3X8_9PLAT</name>
<proteinExistence type="predicted"/>
<protein>
    <submittedName>
        <fullName evidence="1">Uncharacterized protein</fullName>
    </submittedName>
</protein>